<evidence type="ECO:0000256" key="4">
    <source>
        <dbReference type="ARBA" id="ARBA00023015"/>
    </source>
</evidence>
<keyword evidence="12" id="KW-1185">Reference proteome</keyword>
<evidence type="ECO:0000313" key="11">
    <source>
        <dbReference type="EMBL" id="KAG9252514.1"/>
    </source>
</evidence>
<keyword evidence="2" id="KW-0479">Metal-binding</keyword>
<dbReference type="OrthoDB" id="6612291at2759"/>
<dbReference type="PANTHER" id="PTHR47782">
    <property type="entry name" value="ZN(II)2CYS6 TRANSCRIPTION FACTOR (EUROFUNG)-RELATED"/>
    <property type="match status" value="1"/>
</dbReference>
<evidence type="ECO:0000256" key="6">
    <source>
        <dbReference type="ARBA" id="ARBA00023163"/>
    </source>
</evidence>
<keyword evidence="9" id="KW-0812">Transmembrane</keyword>
<evidence type="ECO:0000256" key="9">
    <source>
        <dbReference type="SAM" id="Phobius"/>
    </source>
</evidence>
<keyword evidence="3" id="KW-0862">Zinc</keyword>
<dbReference type="CDD" id="cd12148">
    <property type="entry name" value="fungal_TF_MHR"/>
    <property type="match status" value="1"/>
</dbReference>
<evidence type="ECO:0000313" key="12">
    <source>
        <dbReference type="Proteomes" id="UP000887229"/>
    </source>
</evidence>
<feature type="region of interest" description="Disordered" evidence="8">
    <location>
        <begin position="588"/>
        <end position="617"/>
    </location>
</feature>
<feature type="domain" description="Xylanolytic transcriptional activator regulatory" evidence="10">
    <location>
        <begin position="277"/>
        <end position="355"/>
    </location>
</feature>
<dbReference type="GO" id="GO:0008270">
    <property type="term" value="F:zinc ion binding"/>
    <property type="evidence" value="ECO:0007669"/>
    <property type="project" value="InterPro"/>
</dbReference>
<dbReference type="GO" id="GO:0006351">
    <property type="term" value="P:DNA-templated transcription"/>
    <property type="evidence" value="ECO:0007669"/>
    <property type="project" value="InterPro"/>
</dbReference>
<keyword evidence="6" id="KW-0804">Transcription</keyword>
<evidence type="ECO:0000256" key="3">
    <source>
        <dbReference type="ARBA" id="ARBA00022833"/>
    </source>
</evidence>
<dbReference type="EMBL" id="MU251262">
    <property type="protein sequence ID" value="KAG9252514.1"/>
    <property type="molecule type" value="Genomic_DNA"/>
</dbReference>
<evidence type="ECO:0000256" key="7">
    <source>
        <dbReference type="ARBA" id="ARBA00023242"/>
    </source>
</evidence>
<comment type="subcellular location">
    <subcellularLocation>
        <location evidence="1">Nucleus</location>
    </subcellularLocation>
</comment>
<feature type="region of interest" description="Disordered" evidence="8">
    <location>
        <begin position="66"/>
        <end position="97"/>
    </location>
</feature>
<name>A0A9P7ZI34_9HYPO</name>
<dbReference type="InterPro" id="IPR052202">
    <property type="entry name" value="Yeast_MetPath_Reg"/>
</dbReference>
<keyword evidence="7" id="KW-0539">Nucleus</keyword>
<dbReference type="GO" id="GO:0045944">
    <property type="term" value="P:positive regulation of transcription by RNA polymerase II"/>
    <property type="evidence" value="ECO:0007669"/>
    <property type="project" value="TreeGrafter"/>
</dbReference>
<feature type="region of interest" description="Disordered" evidence="8">
    <location>
        <begin position="120"/>
        <end position="155"/>
    </location>
</feature>
<dbReference type="SMART" id="SM00906">
    <property type="entry name" value="Fungal_trans"/>
    <property type="match status" value="1"/>
</dbReference>
<feature type="transmembrane region" description="Helical" evidence="9">
    <location>
        <begin position="260"/>
        <end position="280"/>
    </location>
</feature>
<dbReference type="Proteomes" id="UP000887229">
    <property type="component" value="Unassembled WGS sequence"/>
</dbReference>
<feature type="compositionally biased region" description="Polar residues" evidence="8">
    <location>
        <begin position="120"/>
        <end position="131"/>
    </location>
</feature>
<dbReference type="GeneID" id="70297968"/>
<dbReference type="RefSeq" id="XP_046116438.1">
    <property type="nucleotide sequence ID" value="XM_046267065.1"/>
</dbReference>
<protein>
    <submittedName>
        <fullName evidence="11">Fungal-specific transcription factor domain-containing protein</fullName>
    </submittedName>
</protein>
<feature type="compositionally biased region" description="Polar residues" evidence="8">
    <location>
        <begin position="588"/>
        <end position="599"/>
    </location>
</feature>
<dbReference type="GO" id="GO:0043565">
    <property type="term" value="F:sequence-specific DNA binding"/>
    <property type="evidence" value="ECO:0007669"/>
    <property type="project" value="TreeGrafter"/>
</dbReference>
<dbReference type="GO" id="GO:0000981">
    <property type="term" value="F:DNA-binding transcription factor activity, RNA polymerase II-specific"/>
    <property type="evidence" value="ECO:0007669"/>
    <property type="project" value="TreeGrafter"/>
</dbReference>
<keyword evidence="5" id="KW-0238">DNA-binding</keyword>
<evidence type="ECO:0000256" key="2">
    <source>
        <dbReference type="ARBA" id="ARBA00022723"/>
    </source>
</evidence>
<dbReference type="Pfam" id="PF04082">
    <property type="entry name" value="Fungal_trans"/>
    <property type="match status" value="1"/>
</dbReference>
<reference evidence="11" key="1">
    <citation type="journal article" date="2021" name="IMA Fungus">
        <title>Genomic characterization of three marine fungi, including Emericellopsis atlantica sp. nov. with signatures of a generalist lifestyle and marine biomass degradation.</title>
        <authorList>
            <person name="Hagestad O.C."/>
            <person name="Hou L."/>
            <person name="Andersen J.H."/>
            <person name="Hansen E.H."/>
            <person name="Altermark B."/>
            <person name="Li C."/>
            <person name="Kuhnert E."/>
            <person name="Cox R.J."/>
            <person name="Crous P.W."/>
            <person name="Spatafora J.W."/>
            <person name="Lail K."/>
            <person name="Amirebrahimi M."/>
            <person name="Lipzen A."/>
            <person name="Pangilinan J."/>
            <person name="Andreopoulos W."/>
            <person name="Hayes R.D."/>
            <person name="Ng V."/>
            <person name="Grigoriev I.V."/>
            <person name="Jackson S.A."/>
            <person name="Sutton T.D.S."/>
            <person name="Dobson A.D.W."/>
            <person name="Rama T."/>
        </authorList>
    </citation>
    <scope>NUCLEOTIDE SEQUENCE</scope>
    <source>
        <strain evidence="11">TS7</strain>
    </source>
</reference>
<accession>A0A9P7ZI34</accession>
<organism evidence="11 12">
    <name type="scientific">Emericellopsis atlantica</name>
    <dbReference type="NCBI Taxonomy" id="2614577"/>
    <lineage>
        <taxon>Eukaryota</taxon>
        <taxon>Fungi</taxon>
        <taxon>Dikarya</taxon>
        <taxon>Ascomycota</taxon>
        <taxon>Pezizomycotina</taxon>
        <taxon>Sordariomycetes</taxon>
        <taxon>Hypocreomycetidae</taxon>
        <taxon>Hypocreales</taxon>
        <taxon>Bionectriaceae</taxon>
        <taxon>Emericellopsis</taxon>
    </lineage>
</organism>
<dbReference type="AlphaFoldDB" id="A0A9P7ZI34"/>
<evidence type="ECO:0000259" key="10">
    <source>
        <dbReference type="SMART" id="SM00906"/>
    </source>
</evidence>
<keyword evidence="4" id="KW-0805">Transcription regulation</keyword>
<dbReference type="InterPro" id="IPR007219">
    <property type="entry name" value="XnlR_reg_dom"/>
</dbReference>
<dbReference type="PANTHER" id="PTHR47782:SF1">
    <property type="entry name" value="PYRIMIDINE PATHWAY REGULATORY PROTEIN 1"/>
    <property type="match status" value="1"/>
</dbReference>
<evidence type="ECO:0000256" key="8">
    <source>
        <dbReference type="SAM" id="MobiDB-lite"/>
    </source>
</evidence>
<evidence type="ECO:0000256" key="1">
    <source>
        <dbReference type="ARBA" id="ARBA00004123"/>
    </source>
</evidence>
<keyword evidence="9" id="KW-0472">Membrane</keyword>
<comment type="caution">
    <text evidence="11">The sequence shown here is derived from an EMBL/GenBank/DDBJ whole genome shotgun (WGS) entry which is preliminary data.</text>
</comment>
<proteinExistence type="predicted"/>
<gene>
    <name evidence="11" type="ORF">F5Z01DRAFT_751997</name>
</gene>
<evidence type="ECO:0000256" key="5">
    <source>
        <dbReference type="ARBA" id="ARBA00023125"/>
    </source>
</evidence>
<dbReference type="GO" id="GO:0005634">
    <property type="term" value="C:nucleus"/>
    <property type="evidence" value="ECO:0007669"/>
    <property type="project" value="UniProtKB-SubCell"/>
</dbReference>
<sequence length="758" mass="84518">MPAIDVGNARRDVMPGYPPVSHVRTPTRFVSTRIRNRKMCTLAVTLSISKTSQLFNLERELRQIAGHQEKDDASQEVSSATAEEASEDRGHPNLIRLRSGGDAHFLGVSSGMNLARSALESAQQNNTSFDSAQGDDRPDAESTVDETNASAMHTSLPPKETATSLINFFFSRYQVQYPILDETEFANTVSEYYDRTAGAGHSRPQDLWTKFMLNMVFSISLNGLSQENEQCLELSKAFSVTAISDLSFLMQMKNALTMQCLLLLLLASILNIPSTPIWYLSGLCMRMCVDLGYHTERTIAISGSGSATDDEIDTKRRLFWVSFGFDRTLSILLGRPFTFDDERIDVKLPRGDLSSRRHNQILHWLHLQRLQSEIVRYSHQSQARGAQGREGAELTEWTKSLDRRLSEWNATAQGLADTDGHDMDWWGYWYHNALLTLHRPSPARPTLCNADLAFCFSAARNLIQLSFIRIHKDIMDFTWVDLHYQFMSGITLVFLIWNSVEGRREAKKDWISVKSSLFQWKFVLQRLAHRWSGIARARVALAKLADATTNLIEGELASSSGHAVHAHREANVPDVERRRSILQQFRPSEAGSLTRNNPARSFIGATDQTNTPWPASRVPENAVHQDWTRSCATATHEQRDNLPTGICNAQDQSLTPLAGGLTGQDMSVPLTPSGRGEMTPLGETTGMASILADGLLPLSGTMNDSQAPADFAFWEYFSAPMLGMDDIGLPVLNSHANFDGPFTSSILNFHDELDNGGD</sequence>
<keyword evidence="9" id="KW-1133">Transmembrane helix</keyword>